<dbReference type="PRINTS" id="PR00412">
    <property type="entry name" value="EPOXHYDRLASE"/>
</dbReference>
<name>A0A0D7B759_9AGAR</name>
<dbReference type="GO" id="GO:0016787">
    <property type="term" value="F:hydrolase activity"/>
    <property type="evidence" value="ECO:0007669"/>
    <property type="project" value="UniProtKB-KW"/>
</dbReference>
<dbReference type="InterPro" id="IPR029058">
    <property type="entry name" value="AB_hydrolase_fold"/>
</dbReference>
<dbReference type="AlphaFoldDB" id="A0A0D7B759"/>
<dbReference type="OrthoDB" id="408373at2759"/>
<comment type="similarity">
    <text evidence="2">Belongs to the AB hydrolase superfamily. Epoxide hydrolase family.</text>
</comment>
<dbReference type="STRING" id="1314674.A0A0D7B759"/>
<evidence type="ECO:0000259" key="3">
    <source>
        <dbReference type="Pfam" id="PF00561"/>
    </source>
</evidence>
<evidence type="ECO:0000256" key="2">
    <source>
        <dbReference type="ARBA" id="ARBA00038334"/>
    </source>
</evidence>
<protein>
    <submittedName>
        <fullName evidence="4">Alpha/beta-hydrolase</fullName>
    </submittedName>
</protein>
<reference evidence="4 5" key="1">
    <citation type="journal article" date="2015" name="Fungal Genet. Biol.">
        <title>Evolution of novel wood decay mechanisms in Agaricales revealed by the genome sequences of Fistulina hepatica and Cylindrobasidium torrendii.</title>
        <authorList>
            <person name="Floudas D."/>
            <person name="Held B.W."/>
            <person name="Riley R."/>
            <person name="Nagy L.G."/>
            <person name="Koehler G."/>
            <person name="Ransdell A.S."/>
            <person name="Younus H."/>
            <person name="Chow J."/>
            <person name="Chiniquy J."/>
            <person name="Lipzen A."/>
            <person name="Tritt A."/>
            <person name="Sun H."/>
            <person name="Haridas S."/>
            <person name="LaButti K."/>
            <person name="Ohm R.A."/>
            <person name="Kues U."/>
            <person name="Blanchette R.A."/>
            <person name="Grigoriev I.V."/>
            <person name="Minto R.E."/>
            <person name="Hibbett D.S."/>
        </authorList>
    </citation>
    <scope>NUCLEOTIDE SEQUENCE [LARGE SCALE GENOMIC DNA]</scope>
    <source>
        <strain evidence="4 5">FP15055 ss-10</strain>
    </source>
</reference>
<dbReference type="Pfam" id="PF00561">
    <property type="entry name" value="Abhydrolase_1"/>
    <property type="match status" value="1"/>
</dbReference>
<dbReference type="PANTHER" id="PTHR43329">
    <property type="entry name" value="EPOXIDE HYDROLASE"/>
    <property type="match status" value="1"/>
</dbReference>
<keyword evidence="1 4" id="KW-0378">Hydrolase</keyword>
<feature type="domain" description="AB hydrolase-1" evidence="3">
    <location>
        <begin position="29"/>
        <end position="310"/>
    </location>
</feature>
<evidence type="ECO:0000313" key="5">
    <source>
        <dbReference type="Proteomes" id="UP000054007"/>
    </source>
</evidence>
<organism evidence="4 5">
    <name type="scientific">Cylindrobasidium torrendii FP15055 ss-10</name>
    <dbReference type="NCBI Taxonomy" id="1314674"/>
    <lineage>
        <taxon>Eukaryota</taxon>
        <taxon>Fungi</taxon>
        <taxon>Dikarya</taxon>
        <taxon>Basidiomycota</taxon>
        <taxon>Agaricomycotina</taxon>
        <taxon>Agaricomycetes</taxon>
        <taxon>Agaricomycetidae</taxon>
        <taxon>Agaricales</taxon>
        <taxon>Marasmiineae</taxon>
        <taxon>Physalacriaceae</taxon>
        <taxon>Cylindrobasidium</taxon>
    </lineage>
</organism>
<dbReference type="InterPro" id="IPR000073">
    <property type="entry name" value="AB_hydrolase_1"/>
</dbReference>
<proteinExistence type="inferred from homology"/>
<dbReference type="InterPro" id="IPR000639">
    <property type="entry name" value="Epox_hydrolase-like"/>
</dbReference>
<dbReference type="Proteomes" id="UP000054007">
    <property type="component" value="Unassembled WGS sequence"/>
</dbReference>
<dbReference type="EMBL" id="KN880558">
    <property type="protein sequence ID" value="KIY66312.1"/>
    <property type="molecule type" value="Genomic_DNA"/>
</dbReference>
<sequence length="325" mass="36365">MDSSLYKDLTVSRGIKYHYYYSAPQDEKPTLLLCHGFPNSSRDWKQQVAYFKGEGYGLLVPDMIGYAGTDAPEDTALYAHSLISKDIIDLLDAEKVEKVIGVGHDWGSLVVSRLANYFPDRFLGFAFLAVGYLPPRAKNTFMEDMAKAKAAFGYEPLGYQVFFMEPDAADNIEAHWDSFVSHMWAKDHSVLRTHFAPLGVFKPHLLADVKHELAEFVTPEDLAYYKETIGSGKKINGGLQWYRVFGKGIDLEDNKGIAPGSIPVTKPVFFGAADKDYVCLAPLHTQITGGFCSNLTIKHFDAGHWVLAERPSEVNQELLAWIKDL</sequence>
<evidence type="ECO:0000313" key="4">
    <source>
        <dbReference type="EMBL" id="KIY66312.1"/>
    </source>
</evidence>
<evidence type="ECO:0000256" key="1">
    <source>
        <dbReference type="ARBA" id="ARBA00022801"/>
    </source>
</evidence>
<dbReference type="SUPFAM" id="SSF53474">
    <property type="entry name" value="alpha/beta-Hydrolases"/>
    <property type="match status" value="1"/>
</dbReference>
<dbReference type="Gene3D" id="3.40.50.1820">
    <property type="entry name" value="alpha/beta hydrolase"/>
    <property type="match status" value="1"/>
</dbReference>
<keyword evidence="5" id="KW-1185">Reference proteome</keyword>
<accession>A0A0D7B759</accession>
<gene>
    <name evidence="4" type="ORF">CYLTODRAFT_423527</name>
</gene>